<keyword evidence="5 8" id="KW-0812">Transmembrane</keyword>
<evidence type="ECO:0000313" key="9">
    <source>
        <dbReference type="EMBL" id="SDA72142.1"/>
    </source>
</evidence>
<dbReference type="AlphaFoldDB" id="A0A1G5XP89"/>
<evidence type="ECO:0008006" key="11">
    <source>
        <dbReference type="Google" id="ProtNLM"/>
    </source>
</evidence>
<dbReference type="Pfam" id="PF03547">
    <property type="entry name" value="Mem_trans"/>
    <property type="match status" value="2"/>
</dbReference>
<dbReference type="EMBL" id="FMXB01000032">
    <property type="protein sequence ID" value="SDA72142.1"/>
    <property type="molecule type" value="Genomic_DNA"/>
</dbReference>
<evidence type="ECO:0000256" key="5">
    <source>
        <dbReference type="ARBA" id="ARBA00022692"/>
    </source>
</evidence>
<organism evidence="9 10">
    <name type="scientific">Methanobrevibacter millerae</name>
    <dbReference type="NCBI Taxonomy" id="230361"/>
    <lineage>
        <taxon>Archaea</taxon>
        <taxon>Methanobacteriati</taxon>
        <taxon>Methanobacteriota</taxon>
        <taxon>Methanomada group</taxon>
        <taxon>Methanobacteria</taxon>
        <taxon>Methanobacteriales</taxon>
        <taxon>Methanobacteriaceae</taxon>
        <taxon>Methanobrevibacter</taxon>
    </lineage>
</organism>
<evidence type="ECO:0000256" key="2">
    <source>
        <dbReference type="ARBA" id="ARBA00010145"/>
    </source>
</evidence>
<comment type="similarity">
    <text evidence="2">Belongs to the auxin efflux carrier (TC 2.A.69) family.</text>
</comment>
<keyword evidence="3" id="KW-0813">Transport</keyword>
<dbReference type="Gene3D" id="1.20.1530.20">
    <property type="match status" value="1"/>
</dbReference>
<dbReference type="InterPro" id="IPR038770">
    <property type="entry name" value="Na+/solute_symporter_sf"/>
</dbReference>
<evidence type="ECO:0000256" key="4">
    <source>
        <dbReference type="ARBA" id="ARBA00022475"/>
    </source>
</evidence>
<dbReference type="PANTHER" id="PTHR36838">
    <property type="entry name" value="AUXIN EFFLUX CARRIER FAMILY PROTEIN"/>
    <property type="match status" value="1"/>
</dbReference>
<proteinExistence type="inferred from homology"/>
<evidence type="ECO:0000256" key="8">
    <source>
        <dbReference type="SAM" id="Phobius"/>
    </source>
</evidence>
<keyword evidence="6 8" id="KW-1133">Transmembrane helix</keyword>
<feature type="transmembrane region" description="Helical" evidence="8">
    <location>
        <begin position="125"/>
        <end position="144"/>
    </location>
</feature>
<accession>A0A1G5XP89</accession>
<dbReference type="GO" id="GO:0055085">
    <property type="term" value="P:transmembrane transport"/>
    <property type="evidence" value="ECO:0007669"/>
    <property type="project" value="InterPro"/>
</dbReference>
<dbReference type="Proteomes" id="UP000323439">
    <property type="component" value="Unassembled WGS sequence"/>
</dbReference>
<feature type="transmembrane region" description="Helical" evidence="8">
    <location>
        <begin position="94"/>
        <end position="113"/>
    </location>
</feature>
<dbReference type="GO" id="GO:0005886">
    <property type="term" value="C:plasma membrane"/>
    <property type="evidence" value="ECO:0007669"/>
    <property type="project" value="UniProtKB-SubCell"/>
</dbReference>
<keyword evidence="7 8" id="KW-0472">Membrane</keyword>
<feature type="transmembrane region" description="Helical" evidence="8">
    <location>
        <begin position="6"/>
        <end position="26"/>
    </location>
</feature>
<protein>
    <recommendedName>
        <fullName evidence="11">Transporter</fullName>
    </recommendedName>
</protein>
<feature type="transmembrane region" description="Helical" evidence="8">
    <location>
        <begin position="38"/>
        <end position="56"/>
    </location>
</feature>
<feature type="transmembrane region" description="Helical" evidence="8">
    <location>
        <begin position="190"/>
        <end position="207"/>
    </location>
</feature>
<evidence type="ECO:0000313" key="10">
    <source>
        <dbReference type="Proteomes" id="UP000323439"/>
    </source>
</evidence>
<evidence type="ECO:0000256" key="7">
    <source>
        <dbReference type="ARBA" id="ARBA00023136"/>
    </source>
</evidence>
<name>A0A1G5XP89_9EURY</name>
<keyword evidence="10" id="KW-1185">Reference proteome</keyword>
<feature type="transmembrane region" description="Helical" evidence="8">
    <location>
        <begin position="164"/>
        <end position="184"/>
    </location>
</feature>
<feature type="transmembrane region" description="Helical" evidence="8">
    <location>
        <begin position="280"/>
        <end position="299"/>
    </location>
</feature>
<feature type="transmembrane region" description="Helical" evidence="8">
    <location>
        <begin position="62"/>
        <end position="82"/>
    </location>
</feature>
<dbReference type="InterPro" id="IPR004776">
    <property type="entry name" value="Mem_transp_PIN-like"/>
</dbReference>
<feature type="transmembrane region" description="Helical" evidence="8">
    <location>
        <begin position="247"/>
        <end position="268"/>
    </location>
</feature>
<evidence type="ECO:0000256" key="1">
    <source>
        <dbReference type="ARBA" id="ARBA00004651"/>
    </source>
</evidence>
<sequence length="301" mass="33251">MASPIEVILIPALMILFGYFLKYISFIEQSDRELLSKIVLYVALPSLIFINLHDATVTMDMLSLPVIGLCTSLILFGIAFIYCKVRNYSKRTTWTILMAASIMNTGFIGYPVSMGVFGNEGLLNAIFFDLSTTIMVIAYGVLLAKEFGGEKPDIIKNILKFTPLWAVIFALIFNFFNIPIPYVAESILTYFGQATIPLIMLCMGLSLEFTNIGQNLSDSLVVSVIKLIFAPAIVFFMMMFLNIKGMAFNIGILEAGMSTAMNALVLSIEYDLDSDLMSSLIFTNVILSVFTLTAIITLLTG</sequence>
<evidence type="ECO:0000256" key="6">
    <source>
        <dbReference type="ARBA" id="ARBA00022989"/>
    </source>
</evidence>
<comment type="subcellular location">
    <subcellularLocation>
        <location evidence="1">Cell membrane</location>
        <topology evidence="1">Multi-pass membrane protein</topology>
    </subcellularLocation>
</comment>
<gene>
    <name evidence="9" type="ORF">SAMN02910315_02394</name>
</gene>
<dbReference type="RefSeq" id="WP_149732861.1">
    <property type="nucleotide sequence ID" value="NZ_FMXB01000032.1"/>
</dbReference>
<dbReference type="OrthoDB" id="147743at2157"/>
<dbReference type="PANTHER" id="PTHR36838:SF3">
    <property type="entry name" value="TRANSPORTER AUXIN EFFLUX CARRIER EC FAMILY"/>
    <property type="match status" value="1"/>
</dbReference>
<evidence type="ECO:0000256" key="3">
    <source>
        <dbReference type="ARBA" id="ARBA00022448"/>
    </source>
</evidence>
<reference evidence="9 10" key="1">
    <citation type="submission" date="2016-10" db="EMBL/GenBank/DDBJ databases">
        <authorList>
            <person name="Varghese N."/>
            <person name="Submissions S."/>
        </authorList>
    </citation>
    <scope>NUCLEOTIDE SEQUENCE [LARGE SCALE GENOMIC DNA]</scope>
    <source>
        <strain evidence="9 10">DSM 16643</strain>
    </source>
</reference>
<feature type="transmembrane region" description="Helical" evidence="8">
    <location>
        <begin position="219"/>
        <end position="241"/>
    </location>
</feature>
<keyword evidence="4" id="KW-1003">Cell membrane</keyword>